<evidence type="ECO:0000256" key="5">
    <source>
        <dbReference type="SAM" id="Phobius"/>
    </source>
</evidence>
<organism evidence="7">
    <name type="scientific">Trypanosoma congolense (strain IL3000)</name>
    <dbReference type="NCBI Taxonomy" id="1068625"/>
    <lineage>
        <taxon>Eukaryota</taxon>
        <taxon>Discoba</taxon>
        <taxon>Euglenozoa</taxon>
        <taxon>Kinetoplastea</taxon>
        <taxon>Metakinetoplastina</taxon>
        <taxon>Trypanosomatida</taxon>
        <taxon>Trypanosomatidae</taxon>
        <taxon>Trypanosoma</taxon>
        <taxon>Nannomonas</taxon>
    </lineage>
</organism>
<dbReference type="PANTHER" id="PTHR22950:SF702">
    <property type="entry name" value="AMINO ACID TRANSPORTER PROTEIN"/>
    <property type="match status" value="1"/>
</dbReference>
<dbReference type="InterPro" id="IPR013057">
    <property type="entry name" value="AA_transpt_TM"/>
</dbReference>
<feature type="transmembrane region" description="Helical" evidence="5">
    <location>
        <begin position="315"/>
        <end position="337"/>
    </location>
</feature>
<dbReference type="AlphaFoldDB" id="G0UYY7"/>
<evidence type="ECO:0000259" key="6">
    <source>
        <dbReference type="Pfam" id="PF01490"/>
    </source>
</evidence>
<feature type="transmembrane region" description="Helical" evidence="5">
    <location>
        <begin position="80"/>
        <end position="101"/>
    </location>
</feature>
<dbReference type="VEuPathDB" id="TriTrypDB:TcIL3000_10_13900"/>
<comment type="subcellular location">
    <subcellularLocation>
        <location evidence="1">Membrane</location>
        <topology evidence="1">Multi-pass membrane protein</topology>
    </subcellularLocation>
</comment>
<feature type="transmembrane region" description="Helical" evidence="5">
    <location>
        <begin position="383"/>
        <end position="406"/>
    </location>
</feature>
<feature type="domain" description="Amino acid transporter transmembrane" evidence="6">
    <location>
        <begin position="52"/>
        <end position="442"/>
    </location>
</feature>
<keyword evidence="4 5" id="KW-0472">Membrane</keyword>
<feature type="transmembrane region" description="Helical" evidence="5">
    <location>
        <begin position="46"/>
        <end position="68"/>
    </location>
</feature>
<reference evidence="7" key="1">
    <citation type="journal article" date="2012" name="Proc. Natl. Acad. Sci. U.S.A.">
        <title>Antigenic diversity is generated by distinct evolutionary mechanisms in African trypanosome species.</title>
        <authorList>
            <person name="Jackson A.P."/>
            <person name="Berry A."/>
            <person name="Aslett M."/>
            <person name="Allison H.C."/>
            <person name="Burton P."/>
            <person name="Vavrova-Anderson J."/>
            <person name="Brown R."/>
            <person name="Browne H."/>
            <person name="Corton N."/>
            <person name="Hauser H."/>
            <person name="Gamble J."/>
            <person name="Gilderthorp R."/>
            <person name="Marcello L."/>
            <person name="McQuillan J."/>
            <person name="Otto T.D."/>
            <person name="Quail M.A."/>
            <person name="Sanders M.J."/>
            <person name="van Tonder A."/>
            <person name="Ginger M.L."/>
            <person name="Field M.C."/>
            <person name="Barry J.D."/>
            <person name="Hertz-Fowler C."/>
            <person name="Berriman M."/>
        </authorList>
    </citation>
    <scope>NUCLEOTIDE SEQUENCE</scope>
    <source>
        <strain evidence="7">IL3000</strain>
    </source>
</reference>
<dbReference type="GO" id="GO:0015179">
    <property type="term" value="F:L-amino acid transmembrane transporter activity"/>
    <property type="evidence" value="ECO:0007669"/>
    <property type="project" value="TreeGrafter"/>
</dbReference>
<evidence type="ECO:0000256" key="4">
    <source>
        <dbReference type="ARBA" id="ARBA00023136"/>
    </source>
</evidence>
<sequence>MQEPVGVAENALTPEVVAAGKNANNGSNNQEKTPTRSIFQKCLEKFIPYGGLMSSSLNLASATLGAGILSLPTGFKMSGIAMAVVYLVLVGIATVYSLNLLGKVAVKTGVRTYGEAAQRIIGVYAGYYVAGLMMIMCFGGSVAYIIIVGILLRTVVDRPSVPDFLRSDSGIRLLTSLVWLLVIVPLSIPKEINSLRHASLVGVLCIVFFSFVVVGLSIDHAVKEGFATDVVIVRGGNQALGGFSLFLFSYVCQPNAFEIFREMTHRTPPRFTLYGIVGVMICGVLYLLVGLFGYLHFGNAISDTVISLYDPLENVVVAIGFIGVAVKVCVAFVLHLIPMRDALYHCLKWKVEQVPYWKHSMVVVTIDLLALICGLFIPKVNTVFGFVGSFCGGHIGLIFPALFYMYCGGFTREKVGNLDYFGSYLLLCVGVVAVVFGTASTIYGAL</sequence>
<dbReference type="GO" id="GO:0016020">
    <property type="term" value="C:membrane"/>
    <property type="evidence" value="ECO:0007669"/>
    <property type="project" value="UniProtKB-SubCell"/>
</dbReference>
<feature type="transmembrane region" description="Helical" evidence="5">
    <location>
        <begin position="418"/>
        <end position="443"/>
    </location>
</feature>
<feature type="transmembrane region" description="Helical" evidence="5">
    <location>
        <begin position="357"/>
        <end position="377"/>
    </location>
</feature>
<dbReference type="PANTHER" id="PTHR22950">
    <property type="entry name" value="AMINO ACID TRANSPORTER"/>
    <property type="match status" value="1"/>
</dbReference>
<evidence type="ECO:0000313" key="7">
    <source>
        <dbReference type="EMBL" id="CCC94605.1"/>
    </source>
</evidence>
<keyword evidence="3 5" id="KW-1133">Transmembrane helix</keyword>
<feature type="transmembrane region" description="Helical" evidence="5">
    <location>
        <begin position="121"/>
        <end position="151"/>
    </location>
</feature>
<feature type="transmembrane region" description="Helical" evidence="5">
    <location>
        <begin position="200"/>
        <end position="218"/>
    </location>
</feature>
<keyword evidence="2 5" id="KW-0812">Transmembrane</keyword>
<dbReference type="GO" id="GO:0005737">
    <property type="term" value="C:cytoplasm"/>
    <property type="evidence" value="ECO:0007669"/>
    <property type="project" value="TreeGrafter"/>
</dbReference>
<feature type="transmembrane region" description="Helical" evidence="5">
    <location>
        <begin position="271"/>
        <end position="295"/>
    </location>
</feature>
<proteinExistence type="predicted"/>
<name>G0UYY7_TRYCI</name>
<feature type="transmembrane region" description="Helical" evidence="5">
    <location>
        <begin position="171"/>
        <end position="188"/>
    </location>
</feature>
<gene>
    <name evidence="7" type="ORF">TCIL3000_10_13900</name>
</gene>
<evidence type="ECO:0000256" key="2">
    <source>
        <dbReference type="ARBA" id="ARBA00022692"/>
    </source>
</evidence>
<dbReference type="Pfam" id="PF01490">
    <property type="entry name" value="Aa_trans"/>
    <property type="match status" value="1"/>
</dbReference>
<feature type="transmembrane region" description="Helical" evidence="5">
    <location>
        <begin position="230"/>
        <end position="251"/>
    </location>
</feature>
<dbReference type="EMBL" id="HE575323">
    <property type="protein sequence ID" value="CCC94605.1"/>
    <property type="molecule type" value="Genomic_DNA"/>
</dbReference>
<protein>
    <submittedName>
        <fullName evidence="7">Uncharacterized protein TCIL3000_10_13900</fullName>
    </submittedName>
</protein>
<evidence type="ECO:0000256" key="1">
    <source>
        <dbReference type="ARBA" id="ARBA00004141"/>
    </source>
</evidence>
<accession>G0UYY7</accession>
<evidence type="ECO:0000256" key="3">
    <source>
        <dbReference type="ARBA" id="ARBA00022989"/>
    </source>
</evidence>